<sequence>MNLKKYLLFSMFVFLFIKPACLWGYFKWDANSIQQCRSMYPSSQRDILLYFHRENCSGCQLMLTRTFNDQNVSDVVSKISKIDIDCDETVGKRLAEEFSVNKFPAMILLNHEEKEISRRLGMLPPREFIIWVQDGLRRKNVLSELLSKLKNSPDDINLNLAVARIYRDRIDTENAAQYYRKVRESDPLNEQGLRSVAIVELAHLFYETGRFNDAIILYKIFLKKFSHDRLAEIVYLDMIQTYIKTKQMDDATEAFRAYRNLYKNNYRVHYSFAQFCLDHVIFPGEALDAALEASRLKPDSVEILEILAKAYAVNGECAKAIESINKALQLDSDSEILHELSVVYHKKKCR</sequence>
<evidence type="ECO:0000256" key="1">
    <source>
        <dbReference type="PROSITE-ProRule" id="PRU00339"/>
    </source>
</evidence>
<evidence type="ECO:0000313" key="3">
    <source>
        <dbReference type="EMBL" id="OGL48128.1"/>
    </source>
</evidence>
<organism evidence="3 4">
    <name type="scientific">Candidatus Schekmanbacteria bacterium RBG_13_48_7</name>
    <dbReference type="NCBI Taxonomy" id="1817878"/>
    <lineage>
        <taxon>Bacteria</taxon>
        <taxon>Candidatus Schekmaniibacteriota</taxon>
    </lineage>
</organism>
<proteinExistence type="predicted"/>
<dbReference type="InterPro" id="IPR019734">
    <property type="entry name" value="TPR_rpt"/>
</dbReference>
<evidence type="ECO:0000313" key="4">
    <source>
        <dbReference type="Proteomes" id="UP000179266"/>
    </source>
</evidence>
<dbReference type="SMART" id="SM00028">
    <property type="entry name" value="TPR"/>
    <property type="match status" value="4"/>
</dbReference>
<name>A0A1F7S4E3_9BACT</name>
<dbReference type="Pfam" id="PF13432">
    <property type="entry name" value="TPR_16"/>
    <property type="match status" value="1"/>
</dbReference>
<dbReference type="PROSITE" id="PS50005">
    <property type="entry name" value="TPR"/>
    <property type="match status" value="1"/>
</dbReference>
<dbReference type="AlphaFoldDB" id="A0A1F7S4E3"/>
<protein>
    <recommendedName>
        <fullName evidence="2">Thioredoxin-like fold domain-containing protein</fullName>
    </recommendedName>
</protein>
<feature type="repeat" description="TPR" evidence="1">
    <location>
        <begin position="301"/>
        <end position="334"/>
    </location>
</feature>
<dbReference type="EMBL" id="MGDD01000045">
    <property type="protein sequence ID" value="OGL48128.1"/>
    <property type="molecule type" value="Genomic_DNA"/>
</dbReference>
<dbReference type="Proteomes" id="UP000179266">
    <property type="component" value="Unassembled WGS sequence"/>
</dbReference>
<reference evidence="3 4" key="1">
    <citation type="journal article" date="2016" name="Nat. Commun.">
        <title>Thousands of microbial genomes shed light on interconnected biogeochemical processes in an aquifer system.</title>
        <authorList>
            <person name="Anantharaman K."/>
            <person name="Brown C.T."/>
            <person name="Hug L.A."/>
            <person name="Sharon I."/>
            <person name="Castelle C.J."/>
            <person name="Probst A.J."/>
            <person name="Thomas B.C."/>
            <person name="Singh A."/>
            <person name="Wilkins M.J."/>
            <person name="Karaoz U."/>
            <person name="Brodie E.L."/>
            <person name="Williams K.H."/>
            <person name="Hubbard S.S."/>
            <person name="Banfield J.F."/>
        </authorList>
    </citation>
    <scope>NUCLEOTIDE SEQUENCE [LARGE SCALE GENOMIC DNA]</scope>
</reference>
<dbReference type="Pfam" id="PF13098">
    <property type="entry name" value="Thioredoxin_2"/>
    <property type="match status" value="1"/>
</dbReference>
<dbReference type="SUPFAM" id="SSF52833">
    <property type="entry name" value="Thioredoxin-like"/>
    <property type="match status" value="1"/>
</dbReference>
<gene>
    <name evidence="3" type="ORF">A2161_02710</name>
</gene>
<comment type="caution">
    <text evidence="3">The sequence shown here is derived from an EMBL/GenBank/DDBJ whole genome shotgun (WGS) entry which is preliminary data.</text>
</comment>
<dbReference type="Gene3D" id="3.40.30.10">
    <property type="entry name" value="Glutaredoxin"/>
    <property type="match status" value="1"/>
</dbReference>
<dbReference type="SUPFAM" id="SSF48452">
    <property type="entry name" value="TPR-like"/>
    <property type="match status" value="1"/>
</dbReference>
<dbReference type="Gene3D" id="1.25.40.10">
    <property type="entry name" value="Tetratricopeptide repeat domain"/>
    <property type="match status" value="2"/>
</dbReference>
<keyword evidence="1" id="KW-0802">TPR repeat</keyword>
<feature type="domain" description="Thioredoxin-like fold" evidence="2">
    <location>
        <begin position="44"/>
        <end position="131"/>
    </location>
</feature>
<dbReference type="InterPro" id="IPR036249">
    <property type="entry name" value="Thioredoxin-like_sf"/>
</dbReference>
<evidence type="ECO:0000259" key="2">
    <source>
        <dbReference type="Pfam" id="PF13098"/>
    </source>
</evidence>
<accession>A0A1F7S4E3</accession>
<dbReference type="InterPro" id="IPR011990">
    <property type="entry name" value="TPR-like_helical_dom_sf"/>
</dbReference>
<dbReference type="InterPro" id="IPR012336">
    <property type="entry name" value="Thioredoxin-like_fold"/>
</dbReference>